<proteinExistence type="inferred from homology"/>
<dbReference type="Pfam" id="PF00456">
    <property type="entry name" value="Transketolase_N"/>
    <property type="match status" value="1"/>
</dbReference>
<name>A0ABX0SGM8_9ACTN</name>
<evidence type="ECO:0000256" key="3">
    <source>
        <dbReference type="ARBA" id="ARBA00023052"/>
    </source>
</evidence>
<accession>A0ABX0SGM8</accession>
<dbReference type="InterPro" id="IPR029061">
    <property type="entry name" value="THDP-binding"/>
</dbReference>
<dbReference type="SUPFAM" id="SSF52518">
    <property type="entry name" value="Thiamin diphosphate-binding fold (THDP-binding)"/>
    <property type="match status" value="1"/>
</dbReference>
<gene>
    <name evidence="6" type="ORF">FB473_001000</name>
</gene>
<comment type="cofactor">
    <cofactor evidence="1">
        <name>thiamine diphosphate</name>
        <dbReference type="ChEBI" id="CHEBI:58937"/>
    </cofactor>
</comment>
<organism evidence="6 7">
    <name type="scientific">Brooklawnia cerclae</name>
    <dbReference type="NCBI Taxonomy" id="349934"/>
    <lineage>
        <taxon>Bacteria</taxon>
        <taxon>Bacillati</taxon>
        <taxon>Actinomycetota</taxon>
        <taxon>Actinomycetes</taxon>
        <taxon>Propionibacteriales</taxon>
        <taxon>Propionibacteriaceae</taxon>
        <taxon>Brooklawnia</taxon>
    </lineage>
</organism>
<dbReference type="EMBL" id="JAAMOZ010000001">
    <property type="protein sequence ID" value="NIH56355.1"/>
    <property type="molecule type" value="Genomic_DNA"/>
</dbReference>
<evidence type="ECO:0000259" key="5">
    <source>
        <dbReference type="Pfam" id="PF00456"/>
    </source>
</evidence>
<evidence type="ECO:0000256" key="2">
    <source>
        <dbReference type="ARBA" id="ARBA00007131"/>
    </source>
</evidence>
<reference evidence="6 7" key="1">
    <citation type="submission" date="2020-02" db="EMBL/GenBank/DDBJ databases">
        <title>Sequencing the genomes of 1000 actinobacteria strains.</title>
        <authorList>
            <person name="Klenk H.-P."/>
        </authorList>
    </citation>
    <scope>NUCLEOTIDE SEQUENCE [LARGE SCALE GENOMIC DNA]</scope>
    <source>
        <strain evidence="6 7">DSM 19609</strain>
    </source>
</reference>
<protein>
    <submittedName>
        <fullName evidence="6">Transketolase</fullName>
        <ecNumber evidence="6">2.2.1.1</ecNumber>
    </submittedName>
</protein>
<dbReference type="CDD" id="cd02012">
    <property type="entry name" value="TPP_TK"/>
    <property type="match status" value="1"/>
</dbReference>
<comment type="similarity">
    <text evidence="2">Belongs to the transketolase family.</text>
</comment>
<keyword evidence="3" id="KW-0786">Thiamine pyrophosphate</keyword>
<comment type="caution">
    <text evidence="6">The sequence shown here is derived from an EMBL/GenBank/DDBJ whole genome shotgun (WGS) entry which is preliminary data.</text>
</comment>
<dbReference type="EC" id="2.2.1.1" evidence="6"/>
<dbReference type="PANTHER" id="PTHR47514:SF1">
    <property type="entry name" value="TRANSKETOLASE N-TERMINAL SECTION-RELATED"/>
    <property type="match status" value="1"/>
</dbReference>
<keyword evidence="7" id="KW-1185">Reference proteome</keyword>
<dbReference type="Gene3D" id="3.40.50.970">
    <property type="match status" value="1"/>
</dbReference>
<sequence length="289" mass="30844">MSDRVANLELIAARCRRNVVRMIETGHSGHLGGAMSAIDVLTALYFDIMRVDPARPDWPERDRFLLSAGHKAMGQYAVLAERGFFDTSLLDTYGAMRTALGGHPDMHKLPGVEANTGALGHGLSIATGMALGLRKQGIAARVFVVTGDGELPEGSNWEAAAAAAHHGADNLVVVVDNNDLQISGRVSDVMSMAPIAGKFAAFGWATREIDGNDMSQVLEALDATPFESGKPSLIVAHTVKAKGLAFAEDQAAYHYWKPKDDELARAVAELDARIAQLENSAKQLEGAVK</sequence>
<dbReference type="PANTHER" id="PTHR47514">
    <property type="entry name" value="TRANSKETOLASE N-TERMINAL SECTION-RELATED"/>
    <property type="match status" value="1"/>
</dbReference>
<feature type="coiled-coil region" evidence="4">
    <location>
        <begin position="260"/>
        <end position="287"/>
    </location>
</feature>
<evidence type="ECO:0000313" key="7">
    <source>
        <dbReference type="Proteomes" id="UP000749311"/>
    </source>
</evidence>
<dbReference type="RefSeq" id="WP_167165368.1">
    <property type="nucleotide sequence ID" value="NZ_BAAAOO010000002.1"/>
</dbReference>
<dbReference type="InterPro" id="IPR005474">
    <property type="entry name" value="Transketolase_N"/>
</dbReference>
<evidence type="ECO:0000256" key="1">
    <source>
        <dbReference type="ARBA" id="ARBA00001964"/>
    </source>
</evidence>
<evidence type="ECO:0000256" key="4">
    <source>
        <dbReference type="SAM" id="Coils"/>
    </source>
</evidence>
<keyword evidence="6" id="KW-0808">Transferase</keyword>
<keyword evidence="4" id="KW-0175">Coiled coil</keyword>
<feature type="domain" description="Transketolase N-terminal" evidence="5">
    <location>
        <begin position="14"/>
        <end position="265"/>
    </location>
</feature>
<evidence type="ECO:0000313" key="6">
    <source>
        <dbReference type="EMBL" id="NIH56355.1"/>
    </source>
</evidence>
<dbReference type="Proteomes" id="UP000749311">
    <property type="component" value="Unassembled WGS sequence"/>
</dbReference>
<dbReference type="GO" id="GO:0004802">
    <property type="term" value="F:transketolase activity"/>
    <property type="evidence" value="ECO:0007669"/>
    <property type="project" value="UniProtKB-EC"/>
</dbReference>